<dbReference type="PANTHER" id="PTHR18934">
    <property type="entry name" value="ATP-DEPENDENT RNA HELICASE"/>
    <property type="match status" value="1"/>
</dbReference>
<evidence type="ECO:0000256" key="6">
    <source>
        <dbReference type="ARBA" id="ARBA00022771"/>
    </source>
</evidence>
<feature type="domain" description="RING-type" evidence="19">
    <location>
        <begin position="2098"/>
        <end position="2310"/>
    </location>
</feature>
<dbReference type="SMART" id="SM00487">
    <property type="entry name" value="DEXDc"/>
    <property type="match status" value="1"/>
</dbReference>
<dbReference type="PROSITE" id="PS00518">
    <property type="entry name" value="ZF_RING_1"/>
    <property type="match status" value="1"/>
</dbReference>
<dbReference type="InterPro" id="IPR011709">
    <property type="entry name" value="DEAD-box_helicase_OB_fold"/>
</dbReference>
<evidence type="ECO:0000313" key="21">
    <source>
        <dbReference type="Proteomes" id="UP000762676"/>
    </source>
</evidence>
<dbReference type="CDD" id="cd20335">
    <property type="entry name" value="BRcat_RBR"/>
    <property type="match status" value="1"/>
</dbReference>
<dbReference type="EMBL" id="BMAT01010958">
    <property type="protein sequence ID" value="GFR63949.1"/>
    <property type="molecule type" value="Genomic_DNA"/>
</dbReference>
<evidence type="ECO:0000256" key="4">
    <source>
        <dbReference type="ARBA" id="ARBA00022737"/>
    </source>
</evidence>
<comment type="similarity">
    <text evidence="12">Belongs to the DEAD box helicase family. DEAH subfamily. PRP16 sub-subfamily.</text>
</comment>
<dbReference type="PROSITE" id="PS51873">
    <property type="entry name" value="TRIAD"/>
    <property type="match status" value="1"/>
</dbReference>
<feature type="domain" description="RRM" evidence="16">
    <location>
        <begin position="1626"/>
        <end position="1707"/>
    </location>
</feature>
<keyword evidence="5" id="KW-0547">Nucleotide-binding</keyword>
<evidence type="ECO:0000259" key="16">
    <source>
        <dbReference type="PROSITE" id="PS50102"/>
    </source>
</evidence>
<dbReference type="SMART" id="SM00847">
    <property type="entry name" value="HA2"/>
    <property type="match status" value="1"/>
</dbReference>
<evidence type="ECO:0000256" key="2">
    <source>
        <dbReference type="ARBA" id="ARBA00022679"/>
    </source>
</evidence>
<feature type="region of interest" description="Disordered" evidence="15">
    <location>
        <begin position="210"/>
        <end position="376"/>
    </location>
</feature>
<name>A0AAV4ET54_9GAST</name>
<evidence type="ECO:0000256" key="10">
    <source>
        <dbReference type="ARBA" id="ARBA00022833"/>
    </source>
</evidence>
<dbReference type="PANTHER" id="PTHR18934:SF91">
    <property type="entry name" value="PRE-MRNA-SPLICING FACTOR ATP-DEPENDENT RNA HELICASE PRP16"/>
    <property type="match status" value="1"/>
</dbReference>
<organism evidence="20 21">
    <name type="scientific">Elysia marginata</name>
    <dbReference type="NCBI Taxonomy" id="1093978"/>
    <lineage>
        <taxon>Eukaryota</taxon>
        <taxon>Metazoa</taxon>
        <taxon>Spiralia</taxon>
        <taxon>Lophotrochozoa</taxon>
        <taxon>Mollusca</taxon>
        <taxon>Gastropoda</taxon>
        <taxon>Heterobranchia</taxon>
        <taxon>Euthyneura</taxon>
        <taxon>Panpulmonata</taxon>
        <taxon>Sacoglossa</taxon>
        <taxon>Placobranchoidea</taxon>
        <taxon>Plakobranchidae</taxon>
        <taxon>Elysia</taxon>
    </lineage>
</organism>
<dbReference type="CDD" id="cd20354">
    <property type="entry name" value="Rcat_RBR_RNF14"/>
    <property type="match status" value="1"/>
</dbReference>
<dbReference type="GO" id="GO:0004386">
    <property type="term" value="F:helicase activity"/>
    <property type="evidence" value="ECO:0007669"/>
    <property type="project" value="UniProtKB-KW"/>
</dbReference>
<dbReference type="InterPro" id="IPR007502">
    <property type="entry name" value="Helicase-assoc_dom"/>
</dbReference>
<dbReference type="InterPro" id="IPR001650">
    <property type="entry name" value="Helicase_C-like"/>
</dbReference>
<feature type="compositionally biased region" description="Low complexity" evidence="15">
    <location>
        <begin position="347"/>
        <end position="358"/>
    </location>
</feature>
<evidence type="ECO:0000256" key="9">
    <source>
        <dbReference type="ARBA" id="ARBA00022806"/>
    </source>
</evidence>
<evidence type="ECO:0000256" key="7">
    <source>
        <dbReference type="ARBA" id="ARBA00022786"/>
    </source>
</evidence>
<dbReference type="Gene3D" id="1.20.120.1750">
    <property type="match status" value="1"/>
</dbReference>
<dbReference type="Gene3D" id="3.30.40.10">
    <property type="entry name" value="Zinc/RING finger domain, C3HC4 (zinc finger)"/>
    <property type="match status" value="1"/>
</dbReference>
<feature type="compositionally biased region" description="Basic and acidic residues" evidence="15">
    <location>
        <begin position="114"/>
        <end position="132"/>
    </location>
</feature>
<evidence type="ECO:0000256" key="5">
    <source>
        <dbReference type="ARBA" id="ARBA00022741"/>
    </source>
</evidence>
<dbReference type="InterPro" id="IPR044066">
    <property type="entry name" value="TRIAD_supradom"/>
</dbReference>
<gene>
    <name evidence="20" type="ORF">ElyMa_005494600</name>
</gene>
<dbReference type="Pfam" id="PF00270">
    <property type="entry name" value="DEAD"/>
    <property type="match status" value="1"/>
</dbReference>
<keyword evidence="8" id="KW-0378">Hydrolase</keyword>
<dbReference type="Pfam" id="PF24471">
    <property type="entry name" value="KH_DEAH11"/>
    <property type="match status" value="1"/>
</dbReference>
<feature type="compositionally biased region" description="Polar residues" evidence="15">
    <location>
        <begin position="365"/>
        <end position="376"/>
    </location>
</feature>
<comment type="caution">
    <text evidence="20">The sequence shown here is derived from an EMBL/GenBank/DDBJ whole genome shotgun (WGS) entry which is preliminary data.</text>
</comment>
<feature type="region of interest" description="Disordered" evidence="15">
    <location>
        <begin position="103"/>
        <end position="136"/>
    </location>
</feature>
<dbReference type="SMART" id="SM00647">
    <property type="entry name" value="IBR"/>
    <property type="match status" value="2"/>
</dbReference>
<keyword evidence="11" id="KW-0067">ATP-binding</keyword>
<dbReference type="SUPFAM" id="SSF57850">
    <property type="entry name" value="RING/U-box"/>
    <property type="match status" value="2"/>
</dbReference>
<accession>A0AAV4ET54</accession>
<reference evidence="20 21" key="1">
    <citation type="journal article" date="2021" name="Elife">
        <title>Chloroplast acquisition without the gene transfer in kleptoplastic sea slugs, Plakobranchus ocellatus.</title>
        <authorList>
            <person name="Maeda T."/>
            <person name="Takahashi S."/>
            <person name="Yoshida T."/>
            <person name="Shimamura S."/>
            <person name="Takaki Y."/>
            <person name="Nagai Y."/>
            <person name="Toyoda A."/>
            <person name="Suzuki Y."/>
            <person name="Arimoto A."/>
            <person name="Ishii H."/>
            <person name="Satoh N."/>
            <person name="Nishiyama T."/>
            <person name="Hasebe M."/>
            <person name="Maruyama T."/>
            <person name="Minagawa J."/>
            <person name="Obokata J."/>
            <person name="Shigenobu S."/>
        </authorList>
    </citation>
    <scope>NUCLEOTIDE SEQUENCE [LARGE SCALE GENOMIC DNA]</scope>
</reference>
<feature type="domain" description="Helicase ATP-binding" evidence="17">
    <location>
        <begin position="881"/>
        <end position="1044"/>
    </location>
</feature>
<sequence length="2315" mass="260513">MRGRFRGNQRGNSVARGGYSGPVYDGDTNNSSNAIRINLVIPSPQSQVHPIVNVPTQQAAGRVPLHNSSQLESGQNFSRNSRAKYSEDRFHGFGSHAVHSVYRDQRPGPTIGDQRYRHGGERDHFQKNERPDYYQGVPPHFDRWQPRNMANDMFEHSHGSATRQYPSQEFNTRSSYRYDAPPYFNDSQAQNVTYRQNEFWEDRAGISYGIERGSPRPGYNYEYGFNSDQDGRYPPTTERPPPYESLDFRGLQSREGRGQGGQRGRGGSRGRGGGRCEMDYGGGRGRGRGESEMDHGGGRGISVEKTDEKLKQGKRGDYRGRGGKSNRGREGKGGLNQASKSRERSSSTESYCSVSGSCTGISAGHVSSSSGDNQSNKYRWGIGYAEGKEKEQGKGCGDSRGGSGVGRGKRNQERGKQEDENADEKLKQGKAFTKREFCRGRGGKASRGRDRKSGLNQFTESLERSLSTESSSCIGINVDKVDISSSNKELKMPLNKKESVLLKKGVDSGSRRKDEPIHTKTSITIKKQFENTDELKQVFGKHFKTKKSAAEMKFLEEATIFTKTDTICVIIITSGSKQQAKRLIKMMCQGIHHDLLVPCFFCVSGWNIETPKDSKAHGRAENKQQTNNNLADVLSTSIKPSCKEETEEVKEFKSGKPTKKESKTPKQTVSKVAITISKGFESKQQLVAYLKEAVGEMASKVREEPDSICFLSAVTLCEYVFSDEASARGLSEVLNKVTGIKATCVSQKTRGKQQKEVIKEIKDTIQEAMTQINERFKMELENHASKVFQKYNSLLELQSKLTSDVSDNEANSAQEVLTLMDKLRELESQKKEFEIRIENLKTLLGNATSHKDVENILRDCGIECKRLSAGLPMYARRSDLIEKVKSNQVSIILGETGSGKSTQLAQYLYEEGLAGKGQIVCTQPRKVAALTLAERVSKELVRNVGSLVGYKSGVRQKFNQDTKILFYTDHTLLNECLQDHILSKYSCIIIDEAHERSIYTDILLGMIKAFLPHRPDLKLVITSATINPEVFIQYFTTTPELRVSGRTFPVDIVYEDSDNSKPFENYEKKAIEKVIQIHESQQKGDILVFLTSAVEIMRCCEELTNRLQGRTDFVCFPLHGQLPPEEQRKVFQPVDEGKRKIIFSTNCAETSITIDGIKFVVDTGVVNEMRYDPRKNMSSLGTQIISQSSAEQRKGRAGRTSCGTCYRLYTEANYDSMVTTNQPEILRVHLGLAVLKLAELGVDVRKYDFVESPDQEAIDSAICVLQELTALSLEDACITEVGRWLSKLPFDPRQSYLVYLGHKKELLYDAITLASLISNGSNMIYRGLNEAEEQVAARTKNRFSSLFGDLFMWFEIYKTWVELPKNEQTSWCRKNCVNYKVLSLTKQTISDTRQMLTRELGIRFEFNYSDNEDTLNTLRHMVFEANLPSLCHYSGHKRAGYFTASTGHQVHPHPSSNLAIQNHYPEWVIYLELTKTSRDFIRGITMVEEIWIQSAIDSGKLPVDFFEVKDHKVEAVFRKEVGQTVFHKMVGPQFSKLRPLEDSLAEAGMSSVVVEADKDLGTFEVHSSSAMHPGEAKKLNSIIDQTICDLRIENEELSVTQDKSGVRALLGEGASVAAIFMPDQSNKVLISRADSAMTEESLRSKFSSFGKIVECIKFRKGHSWGFLKYSTFHEANNAVNATSNHPELQGSLMVNAAKPKRSNFEARLSWCRRAIKGNGIAIIRCPTLERCALVGRVININGTFTEIKVSRKSEDELVVFNTGRAEEPEIKASILHLVDWDDKKKQQLQVNVIREQVDLNSKHLERFEQELTENFEKLGSAGKFSIRFLTPKKGSQNYVAFISFENAINGFQACRLLRREGLFLNGQKVNISPDLKTTINIPKVIMKVCEKKFNQLKEAVENDDIGITLKFRQLPRGDFSADILTSDEESMVFLRAAIHRELEGDVINCSQNNVLKGLLKKQGIDFLRKVQTEIEGVLIMSNVRAENIRIFGSEGSVTKAKTEINKYLSKLVEGKHEEIFLREQGRPAGLLKALLRQFPELREDFVNRFEVQDVFIDYKRHTLSVVGSKESIGKLKQTINNIQKNMPPTKKVNDAERLMPDCVTCMCPIDDSTELYRLEGCGHSFCVICLRMQLAVQVDDKQFPLACAKEGCGKPWLWKDIKMCLRKGWISEAKLVERAVDAFVAASGERYKFCPSPNCPVPYEVTDIDEGCEFNCPSCQISLCSSCHTAYHPGLTCRQAASHAKVDLSFQEWKKQNASRCKPCPGCAVPVEKSEGCNKMHCIKCKVYFCWLCLEKFNDEQKCYAHLVKIHGGFS</sequence>
<evidence type="ECO:0000259" key="17">
    <source>
        <dbReference type="PROSITE" id="PS51192"/>
    </source>
</evidence>
<dbReference type="InterPro" id="IPR035979">
    <property type="entry name" value="RBD_domain_sf"/>
</dbReference>
<evidence type="ECO:0000256" key="14">
    <source>
        <dbReference type="SAM" id="Coils"/>
    </source>
</evidence>
<feature type="compositionally biased region" description="Gly residues" evidence="15">
    <location>
        <begin position="258"/>
        <end position="284"/>
    </location>
</feature>
<dbReference type="Pfam" id="PF22191">
    <property type="entry name" value="IBR_1"/>
    <property type="match status" value="1"/>
</dbReference>
<keyword evidence="6" id="KW-0863">Zinc-finger</keyword>
<dbReference type="Pfam" id="PF01485">
    <property type="entry name" value="IBR"/>
    <property type="match status" value="1"/>
</dbReference>
<keyword evidence="2" id="KW-0808">Transferase</keyword>
<evidence type="ECO:0000256" key="8">
    <source>
        <dbReference type="ARBA" id="ARBA00022801"/>
    </source>
</evidence>
<dbReference type="GO" id="GO:0005524">
    <property type="term" value="F:ATP binding"/>
    <property type="evidence" value="ECO:0007669"/>
    <property type="project" value="UniProtKB-KW"/>
</dbReference>
<dbReference type="SMART" id="SM00490">
    <property type="entry name" value="HELICc"/>
    <property type="match status" value="1"/>
</dbReference>
<evidence type="ECO:0000256" key="13">
    <source>
        <dbReference type="PROSITE-ProRule" id="PRU00176"/>
    </source>
</evidence>
<dbReference type="InterPro" id="IPR013087">
    <property type="entry name" value="Znf_C2H2_type"/>
</dbReference>
<dbReference type="Gene3D" id="1.20.120.1080">
    <property type="match status" value="1"/>
</dbReference>
<keyword evidence="13" id="KW-0694">RNA-binding</keyword>
<dbReference type="GO" id="GO:0003723">
    <property type="term" value="F:RNA binding"/>
    <property type="evidence" value="ECO:0007669"/>
    <property type="project" value="UniProtKB-UniRule"/>
</dbReference>
<dbReference type="InterPro" id="IPR011545">
    <property type="entry name" value="DEAD/DEAH_box_helicase_dom"/>
</dbReference>
<dbReference type="InterPro" id="IPR000504">
    <property type="entry name" value="RRM_dom"/>
</dbReference>
<keyword evidence="21" id="KW-1185">Reference proteome</keyword>
<dbReference type="CDD" id="cd18791">
    <property type="entry name" value="SF2_C_RHA"/>
    <property type="match status" value="1"/>
</dbReference>
<dbReference type="InterPro" id="IPR014001">
    <property type="entry name" value="Helicase_ATP-bd"/>
</dbReference>
<keyword evidence="7" id="KW-0833">Ubl conjugation pathway</keyword>
<dbReference type="PROSITE" id="PS00028">
    <property type="entry name" value="ZINC_FINGER_C2H2_1"/>
    <property type="match status" value="1"/>
</dbReference>
<keyword evidence="3" id="KW-0479">Metal-binding</keyword>
<feature type="domain" description="Helicase C-terminal" evidence="18">
    <location>
        <begin position="1070"/>
        <end position="1241"/>
    </location>
</feature>
<evidence type="ECO:0000256" key="1">
    <source>
        <dbReference type="ARBA" id="ARBA00004906"/>
    </source>
</evidence>
<dbReference type="InterPro" id="IPR017907">
    <property type="entry name" value="Znf_RING_CS"/>
</dbReference>
<dbReference type="InterPro" id="IPR027417">
    <property type="entry name" value="P-loop_NTPase"/>
</dbReference>
<dbReference type="PROSITE" id="PS50102">
    <property type="entry name" value="RRM"/>
    <property type="match status" value="1"/>
</dbReference>
<evidence type="ECO:0000313" key="20">
    <source>
        <dbReference type="EMBL" id="GFR63949.1"/>
    </source>
</evidence>
<keyword evidence="9 20" id="KW-0347">Helicase</keyword>
<evidence type="ECO:0000259" key="18">
    <source>
        <dbReference type="PROSITE" id="PS51194"/>
    </source>
</evidence>
<feature type="region of interest" description="Disordered" evidence="15">
    <location>
        <begin position="389"/>
        <end position="456"/>
    </location>
</feature>
<dbReference type="PROSITE" id="PS00690">
    <property type="entry name" value="DEAH_ATP_HELICASE"/>
    <property type="match status" value="1"/>
</dbReference>
<evidence type="ECO:0000256" key="12">
    <source>
        <dbReference type="ARBA" id="ARBA00038040"/>
    </source>
</evidence>
<dbReference type="GO" id="GO:0016740">
    <property type="term" value="F:transferase activity"/>
    <property type="evidence" value="ECO:0007669"/>
    <property type="project" value="UniProtKB-KW"/>
</dbReference>
<protein>
    <submittedName>
        <fullName evidence="20">ATP-dependent RNA helicase DEAH12, chloroplastic</fullName>
    </submittedName>
</protein>
<feature type="compositionally biased region" description="Gly residues" evidence="15">
    <location>
        <begin position="394"/>
        <end position="406"/>
    </location>
</feature>
<dbReference type="SMART" id="SM00360">
    <property type="entry name" value="RRM"/>
    <property type="match status" value="1"/>
</dbReference>
<evidence type="ECO:0000256" key="11">
    <source>
        <dbReference type="ARBA" id="ARBA00022840"/>
    </source>
</evidence>
<dbReference type="SUPFAM" id="SSF54928">
    <property type="entry name" value="RNA-binding domain, RBD"/>
    <property type="match status" value="1"/>
</dbReference>
<dbReference type="InterPro" id="IPR056245">
    <property type="entry name" value="KH_DEAH11/12"/>
</dbReference>
<dbReference type="PROSITE" id="PS51194">
    <property type="entry name" value="HELICASE_CTER"/>
    <property type="match status" value="1"/>
</dbReference>
<comment type="pathway">
    <text evidence="1">Protein modification; protein ubiquitination.</text>
</comment>
<dbReference type="InterPro" id="IPR013083">
    <property type="entry name" value="Znf_RING/FYVE/PHD"/>
</dbReference>
<keyword evidence="14" id="KW-0175">Coiled coil</keyword>
<feature type="region of interest" description="Disordered" evidence="15">
    <location>
        <begin position="1"/>
        <end position="27"/>
    </location>
</feature>
<proteinExistence type="inferred from homology"/>
<dbReference type="Pfam" id="PF07717">
    <property type="entry name" value="OB_NTP_bind"/>
    <property type="match status" value="1"/>
</dbReference>
<dbReference type="PROSITE" id="PS51192">
    <property type="entry name" value="HELICASE_ATP_BIND_1"/>
    <property type="match status" value="1"/>
</dbReference>
<evidence type="ECO:0000259" key="19">
    <source>
        <dbReference type="PROSITE" id="PS51873"/>
    </source>
</evidence>
<dbReference type="Pfam" id="PF00271">
    <property type="entry name" value="Helicase_C"/>
    <property type="match status" value="1"/>
</dbReference>
<evidence type="ECO:0000256" key="15">
    <source>
        <dbReference type="SAM" id="MobiDB-lite"/>
    </source>
</evidence>
<dbReference type="Gene3D" id="3.30.70.330">
    <property type="match status" value="1"/>
</dbReference>
<dbReference type="InterPro" id="IPR002464">
    <property type="entry name" value="DNA/RNA_helicase_DEAH_CS"/>
</dbReference>
<dbReference type="CDD" id="cd17917">
    <property type="entry name" value="DEXHc_RHA-like"/>
    <property type="match status" value="1"/>
</dbReference>
<dbReference type="Proteomes" id="UP000762676">
    <property type="component" value="Unassembled WGS sequence"/>
</dbReference>
<dbReference type="SUPFAM" id="SSF52540">
    <property type="entry name" value="P-loop containing nucleoside triphosphate hydrolases"/>
    <property type="match status" value="1"/>
</dbReference>
<dbReference type="InterPro" id="IPR012677">
    <property type="entry name" value="Nucleotide-bd_a/b_plait_sf"/>
</dbReference>
<dbReference type="InterPro" id="IPR047548">
    <property type="entry name" value="Rcat_RBR_RNF14"/>
</dbReference>
<feature type="compositionally biased region" description="Basic and acidic residues" evidence="15">
    <location>
        <begin position="410"/>
        <end position="439"/>
    </location>
</feature>
<dbReference type="CDD" id="cd00590">
    <property type="entry name" value="RRM_SF"/>
    <property type="match status" value="1"/>
</dbReference>
<evidence type="ECO:0000256" key="3">
    <source>
        <dbReference type="ARBA" id="ARBA00022723"/>
    </source>
</evidence>
<dbReference type="Gene3D" id="3.40.50.300">
    <property type="entry name" value="P-loop containing nucleotide triphosphate hydrolases"/>
    <property type="match status" value="2"/>
</dbReference>
<keyword evidence="10" id="KW-0862">Zinc</keyword>
<keyword evidence="4" id="KW-0677">Repeat</keyword>
<feature type="compositionally biased region" description="Basic and acidic residues" evidence="15">
    <location>
        <begin position="287"/>
        <end position="320"/>
    </location>
</feature>
<feature type="coiled-coil region" evidence="14">
    <location>
        <begin position="816"/>
        <end position="843"/>
    </location>
</feature>
<dbReference type="InterPro" id="IPR002867">
    <property type="entry name" value="IBR_dom"/>
</dbReference>
<dbReference type="GO" id="GO:0008270">
    <property type="term" value="F:zinc ion binding"/>
    <property type="evidence" value="ECO:0007669"/>
    <property type="project" value="UniProtKB-KW"/>
</dbReference>
<dbReference type="GO" id="GO:0016787">
    <property type="term" value="F:hydrolase activity"/>
    <property type="evidence" value="ECO:0007669"/>
    <property type="project" value="UniProtKB-KW"/>
</dbReference>